<proteinExistence type="predicted"/>
<organism evidence="7 8">
    <name type="scientific">Echinicola strongylocentroti</name>
    <dbReference type="NCBI Taxonomy" id="1795355"/>
    <lineage>
        <taxon>Bacteria</taxon>
        <taxon>Pseudomonadati</taxon>
        <taxon>Bacteroidota</taxon>
        <taxon>Cytophagia</taxon>
        <taxon>Cytophagales</taxon>
        <taxon>Cyclobacteriaceae</taxon>
        <taxon>Echinicola</taxon>
    </lineage>
</organism>
<protein>
    <recommendedName>
        <fullName evidence="6">OmpA-like domain-containing protein</fullName>
    </recommendedName>
</protein>
<dbReference type="InterPro" id="IPR036737">
    <property type="entry name" value="OmpA-like_sf"/>
</dbReference>
<evidence type="ECO:0000256" key="1">
    <source>
        <dbReference type="ARBA" id="ARBA00004442"/>
    </source>
</evidence>
<dbReference type="PANTHER" id="PTHR30329">
    <property type="entry name" value="STATOR ELEMENT OF FLAGELLAR MOTOR COMPLEX"/>
    <property type="match status" value="1"/>
</dbReference>
<comment type="subcellular location">
    <subcellularLocation>
        <location evidence="1">Cell outer membrane</location>
    </subcellularLocation>
</comment>
<name>A0A2Z4IGW7_9BACT</name>
<evidence type="ECO:0000259" key="6">
    <source>
        <dbReference type="PROSITE" id="PS51123"/>
    </source>
</evidence>
<evidence type="ECO:0000256" key="3">
    <source>
        <dbReference type="ARBA" id="ARBA00023237"/>
    </source>
</evidence>
<dbReference type="Pfam" id="PF00691">
    <property type="entry name" value="OmpA"/>
    <property type="match status" value="1"/>
</dbReference>
<dbReference type="InterPro" id="IPR050330">
    <property type="entry name" value="Bact_OuterMem_StrucFunc"/>
</dbReference>
<keyword evidence="2 4" id="KW-0472">Membrane</keyword>
<evidence type="ECO:0000313" key="7">
    <source>
        <dbReference type="EMBL" id="AWW29969.1"/>
    </source>
</evidence>
<evidence type="ECO:0000256" key="4">
    <source>
        <dbReference type="PROSITE-ProRule" id="PRU00473"/>
    </source>
</evidence>
<feature type="signal peptide" evidence="5">
    <location>
        <begin position="1"/>
        <end position="23"/>
    </location>
</feature>
<dbReference type="InterPro" id="IPR006665">
    <property type="entry name" value="OmpA-like"/>
</dbReference>
<dbReference type="EMBL" id="CP030041">
    <property type="protein sequence ID" value="AWW29969.1"/>
    <property type="molecule type" value="Genomic_DNA"/>
</dbReference>
<dbReference type="Gene3D" id="3.30.1330.60">
    <property type="entry name" value="OmpA-like domain"/>
    <property type="match status" value="1"/>
</dbReference>
<keyword evidence="8" id="KW-1185">Reference proteome</keyword>
<reference evidence="7 8" key="1">
    <citation type="submission" date="2018-06" db="EMBL/GenBank/DDBJ databases">
        <title>Echinicola strongylocentroti sp. nov., isolated from a sea urchin Strongylocentrotus intermedius.</title>
        <authorList>
            <person name="Bae S.S."/>
        </authorList>
    </citation>
    <scope>NUCLEOTIDE SEQUENCE [LARGE SCALE GENOMIC DNA]</scope>
    <source>
        <strain evidence="7 8">MEBiC08714</strain>
    </source>
</reference>
<dbReference type="GO" id="GO:0009279">
    <property type="term" value="C:cell outer membrane"/>
    <property type="evidence" value="ECO:0007669"/>
    <property type="project" value="UniProtKB-SubCell"/>
</dbReference>
<evidence type="ECO:0000313" key="8">
    <source>
        <dbReference type="Proteomes" id="UP000248688"/>
    </source>
</evidence>
<dbReference type="OrthoDB" id="9809364at2"/>
<dbReference type="AlphaFoldDB" id="A0A2Z4IGW7"/>
<dbReference type="PANTHER" id="PTHR30329:SF21">
    <property type="entry name" value="LIPOPROTEIN YIAD-RELATED"/>
    <property type="match status" value="1"/>
</dbReference>
<evidence type="ECO:0000256" key="5">
    <source>
        <dbReference type="SAM" id="SignalP"/>
    </source>
</evidence>
<feature type="domain" description="OmpA-like" evidence="6">
    <location>
        <begin position="522"/>
        <end position="644"/>
    </location>
</feature>
<dbReference type="KEGG" id="est:DN752_07435"/>
<dbReference type="SUPFAM" id="SSF103088">
    <property type="entry name" value="OmpA-like"/>
    <property type="match status" value="1"/>
</dbReference>
<keyword evidence="3" id="KW-0998">Cell outer membrane</keyword>
<gene>
    <name evidence="7" type="ORF">DN752_07435</name>
</gene>
<keyword evidence="5" id="KW-0732">Signal</keyword>
<evidence type="ECO:0000256" key="2">
    <source>
        <dbReference type="ARBA" id="ARBA00023136"/>
    </source>
</evidence>
<dbReference type="InterPro" id="IPR006664">
    <property type="entry name" value="OMP_bac"/>
</dbReference>
<accession>A0A2Z4IGW7</accession>
<sequence length="775" mass="88282">MVLIMKRIVVIISVLLVALTANAQHSLLRYAGQQKEQMNYKVAAEVYEKAFDKRATYTSAKNVAYCHSKNNEYNLAIEWWKKAFVFSDEYTDEDIAGFLAAAQAVGKRDQMSDYLIENGITQKEHQQEDSMPASGNEGGDPVKYLEDINSPAADFILAKDANGNRYFVSDRGEQLGNDVPVKKLRFDAKDKVYDDDIYEWTGRDYLKIYREDTEGNIALVNMEGSGFMHVSDPSLVTVEDVDYMFFSVTRDLKDEVKSRDFEIQPELYYGQINKGGRLLFAQPFPRNSPLKYGLITPYADQETSRLYFASNMEGGYGGYDLYYVTYFKEGDRLIFSAPANLGENINSKSNERDPFAYKGKFYFASDGHSGYGGLDIFSTKSLTDEVFGQVVNMGENINSVSDDFAYRQYSEDEIYISSNRKGEEGLDDIYQLLPARRKLLAKVMDCNGNVLDNVQVALQQVDGESVEWKSKEEGTFLADLSAEQRFQVKIDLEGYFPVVDKSISSVGLDSGTINRAYYLAKIPTADMAITEIIYYDLDRSHIRRTEHEILDDVAEVMRMYPQLALEVSSHTDSRATHRYNQRLSKSRAKSVRDYLEAKGISKERINANWFGEESLAVDCPDGKDCSEDQHQLNRRSELVLKVSVQDWMSNIKEYKDYCSLTSSLDELLKKAEADKLDFKTGEEYLGGEQLMTLERLNLFLEMNREVELLFVGASNQAVFEDRVSMAVDYLKGKGISSQRLSKKWFESEDGVLEAKHRSRMASFDMGLQEIIIEIK</sequence>
<dbReference type="PRINTS" id="PR01021">
    <property type="entry name" value="OMPADOMAIN"/>
</dbReference>
<feature type="chain" id="PRO_5016465629" description="OmpA-like domain-containing protein" evidence="5">
    <location>
        <begin position="24"/>
        <end position="775"/>
    </location>
</feature>
<dbReference type="Proteomes" id="UP000248688">
    <property type="component" value="Chromosome"/>
</dbReference>
<dbReference type="CDD" id="cd07185">
    <property type="entry name" value="OmpA_C-like"/>
    <property type="match status" value="1"/>
</dbReference>
<dbReference type="PROSITE" id="PS51123">
    <property type="entry name" value="OMPA_2"/>
    <property type="match status" value="1"/>
</dbReference>